<dbReference type="InterPro" id="IPR012336">
    <property type="entry name" value="Thioredoxin-like_fold"/>
</dbReference>
<dbReference type="PANTHER" id="PTHR13871">
    <property type="entry name" value="THIOREDOXIN"/>
    <property type="match status" value="1"/>
</dbReference>
<comment type="catalytic activity">
    <reaction evidence="6">
        <text>[protein]-dithiol + NAD(+) = [protein]-disulfide + NADH + H(+)</text>
        <dbReference type="Rhea" id="RHEA:18749"/>
        <dbReference type="Rhea" id="RHEA-COMP:10593"/>
        <dbReference type="Rhea" id="RHEA-COMP:10594"/>
        <dbReference type="ChEBI" id="CHEBI:15378"/>
        <dbReference type="ChEBI" id="CHEBI:29950"/>
        <dbReference type="ChEBI" id="CHEBI:50058"/>
        <dbReference type="ChEBI" id="CHEBI:57540"/>
        <dbReference type="ChEBI" id="CHEBI:57945"/>
        <dbReference type="EC" id="1.8.1.8"/>
    </reaction>
</comment>
<keyword evidence="3" id="KW-0560">Oxidoreductase</keyword>
<dbReference type="AlphaFoldDB" id="A0AAN8YTV3"/>
<comment type="catalytic activity">
    <reaction evidence="7">
        <text>[protein]-dithiol + NADP(+) = [protein]-disulfide + NADPH + H(+)</text>
        <dbReference type="Rhea" id="RHEA:18753"/>
        <dbReference type="Rhea" id="RHEA-COMP:10593"/>
        <dbReference type="Rhea" id="RHEA-COMP:10594"/>
        <dbReference type="ChEBI" id="CHEBI:15378"/>
        <dbReference type="ChEBI" id="CHEBI:29950"/>
        <dbReference type="ChEBI" id="CHEBI:50058"/>
        <dbReference type="ChEBI" id="CHEBI:57783"/>
        <dbReference type="ChEBI" id="CHEBI:58349"/>
        <dbReference type="EC" id="1.8.1.8"/>
    </reaction>
</comment>
<dbReference type="Pfam" id="PF03107">
    <property type="entry name" value="C1_2"/>
    <property type="match status" value="1"/>
</dbReference>
<dbReference type="SUPFAM" id="SSF52833">
    <property type="entry name" value="Thioredoxin-like"/>
    <property type="match status" value="2"/>
</dbReference>
<dbReference type="InterPro" id="IPR036249">
    <property type="entry name" value="Thioredoxin-like_sf"/>
</dbReference>
<evidence type="ECO:0000256" key="5">
    <source>
        <dbReference type="ARBA" id="ARBA00025782"/>
    </source>
</evidence>
<dbReference type="CDD" id="cd03009">
    <property type="entry name" value="TryX_like_TryX_NRX"/>
    <property type="match status" value="1"/>
</dbReference>
<accession>A0AAN8YTV3</accession>
<dbReference type="Gene3D" id="3.40.30.10">
    <property type="entry name" value="Glutaredoxin"/>
    <property type="match status" value="2"/>
</dbReference>
<feature type="domain" description="Thioredoxin" evidence="8">
    <location>
        <begin position="1"/>
        <end position="165"/>
    </location>
</feature>
<dbReference type="InterPro" id="IPR046349">
    <property type="entry name" value="C1-like_sf"/>
</dbReference>
<comment type="caution">
    <text evidence="9">The sequence shown here is derived from an EMBL/GenBank/DDBJ whole genome shotgun (WGS) entry which is preliminary data.</text>
</comment>
<evidence type="ECO:0000256" key="1">
    <source>
        <dbReference type="ARBA" id="ARBA00012612"/>
    </source>
</evidence>
<evidence type="ECO:0000256" key="2">
    <source>
        <dbReference type="ARBA" id="ARBA00022737"/>
    </source>
</evidence>
<organism evidence="9 10">
    <name type="scientific">Dillenia turbinata</name>
    <dbReference type="NCBI Taxonomy" id="194707"/>
    <lineage>
        <taxon>Eukaryota</taxon>
        <taxon>Viridiplantae</taxon>
        <taxon>Streptophyta</taxon>
        <taxon>Embryophyta</taxon>
        <taxon>Tracheophyta</taxon>
        <taxon>Spermatophyta</taxon>
        <taxon>Magnoliopsida</taxon>
        <taxon>eudicotyledons</taxon>
        <taxon>Gunneridae</taxon>
        <taxon>Pentapetalae</taxon>
        <taxon>Dilleniales</taxon>
        <taxon>Dilleniaceae</taxon>
        <taxon>Dillenia</taxon>
    </lineage>
</organism>
<gene>
    <name evidence="9" type="ORF">RJ641_021991</name>
</gene>
<evidence type="ECO:0000256" key="7">
    <source>
        <dbReference type="ARBA" id="ARBA00047804"/>
    </source>
</evidence>
<dbReference type="InterPro" id="IPR052259">
    <property type="entry name" value="Nucleoredoxin-like"/>
</dbReference>
<feature type="domain" description="Thioredoxin" evidence="8">
    <location>
        <begin position="170"/>
        <end position="333"/>
    </location>
</feature>
<evidence type="ECO:0000256" key="4">
    <source>
        <dbReference type="ARBA" id="ARBA00023027"/>
    </source>
</evidence>
<dbReference type="GO" id="GO:0004791">
    <property type="term" value="F:thioredoxin-disulfide reductase (NADPH) activity"/>
    <property type="evidence" value="ECO:0007669"/>
    <property type="project" value="InterPro"/>
</dbReference>
<comment type="similarity">
    <text evidence="5">Belongs to the nucleoredoxin family.</text>
</comment>
<protein>
    <recommendedName>
        <fullName evidence="1">protein-disulfide reductase</fullName>
        <ecNumber evidence="1">1.8.1.8</ecNumber>
    </recommendedName>
</protein>
<keyword evidence="2" id="KW-0677">Repeat</keyword>
<dbReference type="InterPro" id="IPR013766">
    <property type="entry name" value="Thioredoxin_domain"/>
</dbReference>
<dbReference type="SUPFAM" id="SSF57889">
    <property type="entry name" value="Cysteine-rich domain"/>
    <property type="match status" value="1"/>
</dbReference>
<keyword evidence="10" id="KW-1185">Reference proteome</keyword>
<evidence type="ECO:0000256" key="3">
    <source>
        <dbReference type="ARBA" id="ARBA00023002"/>
    </source>
</evidence>
<dbReference type="EMBL" id="JBAMMX010000027">
    <property type="protein sequence ID" value="KAK6912390.1"/>
    <property type="molecule type" value="Genomic_DNA"/>
</dbReference>
<evidence type="ECO:0000259" key="8">
    <source>
        <dbReference type="PROSITE" id="PS51352"/>
    </source>
</evidence>
<reference evidence="9 10" key="1">
    <citation type="submission" date="2023-12" db="EMBL/GenBank/DDBJ databases">
        <title>A high-quality genome assembly for Dillenia turbinata (Dilleniales).</title>
        <authorList>
            <person name="Chanderbali A."/>
        </authorList>
    </citation>
    <scope>NUCLEOTIDE SEQUENCE [LARGE SCALE GENOMIC DNA]</scope>
    <source>
        <strain evidence="9">LSX21</strain>
        <tissue evidence="9">Leaf</tissue>
    </source>
</reference>
<evidence type="ECO:0000313" key="10">
    <source>
        <dbReference type="Proteomes" id="UP001370490"/>
    </source>
</evidence>
<dbReference type="InterPro" id="IPR045870">
    <property type="entry name" value="TryX_NRX_thioredoxin_dom"/>
</dbReference>
<dbReference type="Proteomes" id="UP001370490">
    <property type="component" value="Unassembled WGS sequence"/>
</dbReference>
<evidence type="ECO:0000313" key="9">
    <source>
        <dbReference type="EMBL" id="KAK6912390.1"/>
    </source>
</evidence>
<proteinExistence type="inferred from homology"/>
<evidence type="ECO:0000256" key="6">
    <source>
        <dbReference type="ARBA" id="ARBA00047388"/>
    </source>
</evidence>
<dbReference type="PANTHER" id="PTHR13871:SF81">
    <property type="entry name" value="NUCLEOREDOXIN 3-RELATED"/>
    <property type="match status" value="1"/>
</dbReference>
<keyword evidence="4" id="KW-0520">NAD</keyword>
<dbReference type="Pfam" id="PF13905">
    <property type="entry name" value="Thioredoxin_8"/>
    <property type="match status" value="2"/>
</dbReference>
<name>A0AAN8YTV3_9MAGN</name>
<dbReference type="EC" id="1.8.1.8" evidence="1"/>
<sequence length="387" mass="44550">MAGPDYSLDGRTHNRDLLSFLAYEGVKFLLSSHGEVPLSRMEGKTICLLFSANWCRPCRTFTPLLAQVYDTLKRNGKCLEILFVSFDKDENGFEEHFKCMPWLAIPFDMNLHRRLRDFYQIDRIPSLVPLGLDGRSIDEDAVGLIEDYGADSFPFTKKRKEELIALDNSKRQGRKLEELLAYDERNYVISRDNKKILVSELANKTIGLYFGANWCPPSRAFTAQLVETYNEILNYTKKDFEIIFISTDRDHEEFVQSLSSMPWLAIPYEDKTRQDLCRIFEIKGIPALVLIGPDGKTISREGRTMVSLYGAKAFPFTASRAEEIEAALKKEGDRLPHQVKDPKHEHLLKLDMAKAYVCDSCKKQGRFWAFSCDICDYDLHPTCIEYT</sequence>
<dbReference type="PROSITE" id="PS51352">
    <property type="entry name" value="THIOREDOXIN_2"/>
    <property type="match status" value="2"/>
</dbReference>
<dbReference type="InterPro" id="IPR004146">
    <property type="entry name" value="DC1"/>
</dbReference>